<evidence type="ECO:0000313" key="3">
    <source>
        <dbReference type="Proteomes" id="UP000250186"/>
    </source>
</evidence>
<gene>
    <name evidence="1" type="ORF">AU492_11315</name>
    <name evidence="2" type="ORF">EC392_13980</name>
</gene>
<evidence type="ECO:0000313" key="1">
    <source>
        <dbReference type="EMBL" id="RAT33099.1"/>
    </source>
</evidence>
<organism evidence="2 4">
    <name type="scientific">Lonsdalea populi</name>
    <dbReference type="NCBI Taxonomy" id="1172565"/>
    <lineage>
        <taxon>Bacteria</taxon>
        <taxon>Pseudomonadati</taxon>
        <taxon>Pseudomonadota</taxon>
        <taxon>Gammaproteobacteria</taxon>
        <taxon>Enterobacterales</taxon>
        <taxon>Pectobacteriaceae</taxon>
        <taxon>Lonsdalea</taxon>
    </lineage>
</organism>
<proteinExistence type="predicted"/>
<dbReference type="Proteomes" id="UP000250186">
    <property type="component" value="Unassembled WGS sequence"/>
</dbReference>
<name>A0A3N0UAA4_9GAMM</name>
<dbReference type="AlphaFoldDB" id="A0A3N0UAA4"/>
<protein>
    <submittedName>
        <fullName evidence="2">Uncharacterized protein</fullName>
    </submittedName>
</protein>
<dbReference type="Proteomes" id="UP000274511">
    <property type="component" value="Unassembled WGS sequence"/>
</dbReference>
<comment type="caution">
    <text evidence="2">The sequence shown here is derived from an EMBL/GenBank/DDBJ whole genome shotgun (WGS) entry which is preliminary data.</text>
</comment>
<evidence type="ECO:0000313" key="4">
    <source>
        <dbReference type="Proteomes" id="UP000274511"/>
    </source>
</evidence>
<dbReference type="STRING" id="1172565.AU508_13425"/>
<accession>A0A3N0UAA4</accession>
<evidence type="ECO:0000313" key="2">
    <source>
        <dbReference type="EMBL" id="ROH77499.1"/>
    </source>
</evidence>
<dbReference type="EMBL" id="RJUJ01000015">
    <property type="protein sequence ID" value="ROH77499.1"/>
    <property type="molecule type" value="Genomic_DNA"/>
</dbReference>
<sequence>MQAGARRSAQRRKRKPRLGVRYFAGGMIKRPIRRSPVFRRVRAQPQTSSPLPSTVGACVFAHDIFILSAVAGSAATSSRRATRRLSDVRFSADGVSHDFPLE</sequence>
<dbReference type="EMBL" id="LUSW01000024">
    <property type="protein sequence ID" value="RAT33099.1"/>
    <property type="molecule type" value="Genomic_DNA"/>
</dbReference>
<reference evidence="1 3" key="1">
    <citation type="submission" date="2016-02" db="EMBL/GenBank/DDBJ databases">
        <title>Species-wide whole genome sequencing reveals diversity, host range in Lonsdalea quercina.</title>
        <authorList>
            <person name="Li Y."/>
        </authorList>
    </citation>
    <scope>NUCLEOTIDE SEQUENCE [LARGE SCALE GENOMIC DNA]</scope>
    <source>
        <strain evidence="1 3">CFCC 12721</strain>
    </source>
</reference>
<reference evidence="2 4" key="2">
    <citation type="submission" date="2018-10" db="EMBL/GenBank/DDBJ databases">
        <title>New species genome.</title>
        <authorList>
            <person name="Li Y."/>
        </authorList>
    </citation>
    <scope>NUCLEOTIDE SEQUENCE [LARGE SCALE GENOMIC DNA]</scope>
    <source>
        <strain evidence="2 4">L6_4B</strain>
    </source>
</reference>
<keyword evidence="3" id="KW-1185">Reference proteome</keyword>